<organism evidence="2 3">
    <name type="scientific">Cyclotella cryptica</name>
    <dbReference type="NCBI Taxonomy" id="29204"/>
    <lineage>
        <taxon>Eukaryota</taxon>
        <taxon>Sar</taxon>
        <taxon>Stramenopiles</taxon>
        <taxon>Ochrophyta</taxon>
        <taxon>Bacillariophyta</taxon>
        <taxon>Coscinodiscophyceae</taxon>
        <taxon>Thalassiosirophycidae</taxon>
        <taxon>Stephanodiscales</taxon>
        <taxon>Stephanodiscaceae</taxon>
        <taxon>Cyclotella</taxon>
    </lineage>
</organism>
<accession>A0ABD3QUD9</accession>
<sequence>MIQNELIEQLCVMQHQEEDAYKCSVYMDSANTKPVSPSDRESLCIWGYHTIAACPGIARSTGVVAILYFDRFLSTSSPIAKWVLKDRREFQLAFVACLVIALKVHSGLNVELDFVSGVICDDMYDIKEIIMMENEVLKVLKWRLNGPIPHDFIDRFLCLLPPSDSINFEFLSRFSKALTEQALTIYSIALRSPSVIAFASIFCCLQFMDSASQLNNLSMLHILEEVMGFDSGDAQIQAVCMRMSSLLRGFPSNSVQSGVGVQV</sequence>
<keyword evidence="3" id="KW-1185">Reference proteome</keyword>
<dbReference type="Pfam" id="PF00134">
    <property type="entry name" value="Cyclin_N"/>
    <property type="match status" value="1"/>
</dbReference>
<dbReference type="Proteomes" id="UP001516023">
    <property type="component" value="Unassembled WGS sequence"/>
</dbReference>
<protein>
    <recommendedName>
        <fullName evidence="1">Cyclin N-terminal domain-containing protein</fullName>
    </recommendedName>
</protein>
<dbReference type="InterPro" id="IPR039361">
    <property type="entry name" value="Cyclin"/>
</dbReference>
<evidence type="ECO:0000259" key="1">
    <source>
        <dbReference type="Pfam" id="PF00134"/>
    </source>
</evidence>
<comment type="caution">
    <text evidence="2">The sequence shown here is derived from an EMBL/GenBank/DDBJ whole genome shotgun (WGS) entry which is preliminary data.</text>
</comment>
<proteinExistence type="predicted"/>
<dbReference type="InterPro" id="IPR006671">
    <property type="entry name" value="Cyclin_N"/>
</dbReference>
<dbReference type="SUPFAM" id="SSF47954">
    <property type="entry name" value="Cyclin-like"/>
    <property type="match status" value="1"/>
</dbReference>
<reference evidence="2 3" key="1">
    <citation type="journal article" date="2020" name="G3 (Bethesda)">
        <title>Improved Reference Genome for Cyclotella cryptica CCMP332, a Model for Cell Wall Morphogenesis, Salinity Adaptation, and Lipid Production in Diatoms (Bacillariophyta).</title>
        <authorList>
            <person name="Roberts W.R."/>
            <person name="Downey K.M."/>
            <person name="Ruck E.C."/>
            <person name="Traller J.C."/>
            <person name="Alverson A.J."/>
        </authorList>
    </citation>
    <scope>NUCLEOTIDE SEQUENCE [LARGE SCALE GENOMIC DNA]</scope>
    <source>
        <strain evidence="2 3">CCMP332</strain>
    </source>
</reference>
<evidence type="ECO:0000313" key="2">
    <source>
        <dbReference type="EMBL" id="KAL3804010.1"/>
    </source>
</evidence>
<dbReference type="PANTHER" id="PTHR10177">
    <property type="entry name" value="CYCLINS"/>
    <property type="match status" value="1"/>
</dbReference>
<feature type="domain" description="Cyclin N-terminal" evidence="1">
    <location>
        <begin position="12"/>
        <end position="145"/>
    </location>
</feature>
<dbReference type="FunFam" id="1.10.472.10:FF:000093">
    <property type="entry name" value="Predicted protein"/>
    <property type="match status" value="1"/>
</dbReference>
<dbReference type="AlphaFoldDB" id="A0ABD3QUD9"/>
<gene>
    <name evidence="2" type="ORF">HJC23_006401</name>
</gene>
<evidence type="ECO:0000313" key="3">
    <source>
        <dbReference type="Proteomes" id="UP001516023"/>
    </source>
</evidence>
<name>A0ABD3QUD9_9STRA</name>
<dbReference type="EMBL" id="JABMIG020000010">
    <property type="protein sequence ID" value="KAL3804010.1"/>
    <property type="molecule type" value="Genomic_DNA"/>
</dbReference>
<dbReference type="Gene3D" id="1.10.472.10">
    <property type="entry name" value="Cyclin-like"/>
    <property type="match status" value="2"/>
</dbReference>
<dbReference type="InterPro" id="IPR036915">
    <property type="entry name" value="Cyclin-like_sf"/>
</dbReference>